<evidence type="ECO:0000313" key="2">
    <source>
        <dbReference type="Proteomes" id="UP000596079"/>
    </source>
</evidence>
<gene>
    <name evidence="1" type="ORF">IAQ69_05370</name>
</gene>
<sequence length="176" mass="20715">MSKNWRFEGFVFEDAFDKEQLLNTSIDQGNFLIKISEKIKNQESLTNLEADFAYAVLQGVGNDFINNAEKKVNFNMRAGRPANLYRYEMLLYYYHSLKILKVQAKARFLVANNYLFTITSDDTDEEKIKKLEDNLRTWIREDSVDKHVKKIADACELKNSEAILHAYEKLKKQWKN</sequence>
<accession>A0A7T7WKT2</accession>
<evidence type="ECO:0000313" key="1">
    <source>
        <dbReference type="EMBL" id="QQN89093.1"/>
    </source>
</evidence>
<organism evidence="1 2">
    <name type="scientific">Acinetobacter variabilis</name>
    <dbReference type="NCBI Taxonomy" id="70346"/>
    <lineage>
        <taxon>Bacteria</taxon>
        <taxon>Pseudomonadati</taxon>
        <taxon>Pseudomonadota</taxon>
        <taxon>Gammaproteobacteria</taxon>
        <taxon>Moraxellales</taxon>
        <taxon>Moraxellaceae</taxon>
        <taxon>Acinetobacter</taxon>
    </lineage>
</organism>
<dbReference type="EMBL" id="CP060811">
    <property type="protein sequence ID" value="QQN89093.1"/>
    <property type="molecule type" value="Genomic_DNA"/>
</dbReference>
<protein>
    <submittedName>
        <fullName evidence="1">Uncharacterized protein</fullName>
    </submittedName>
</protein>
<reference evidence="1 2" key="1">
    <citation type="submission" date="2020-08" db="EMBL/GenBank/DDBJ databases">
        <title>Emergence of ISAba1-mediated novel tet(X) in Acinetobacter variabilis from a chicken farm.</title>
        <authorList>
            <person name="Peng K."/>
            <person name="Li R."/>
        </authorList>
    </citation>
    <scope>NUCLEOTIDE SEQUENCE [LARGE SCALE GENOMIC DNA]</scope>
    <source>
        <strain evidence="1 2">XM9F202-2</strain>
    </source>
</reference>
<dbReference type="Proteomes" id="UP000596079">
    <property type="component" value="Chromosome"/>
</dbReference>
<name>A0A7T7WKT2_9GAMM</name>
<dbReference type="RefSeq" id="WP_200230335.1">
    <property type="nucleotide sequence ID" value="NZ_CP060811.1"/>
</dbReference>
<dbReference type="AlphaFoldDB" id="A0A7T7WKT2"/>
<proteinExistence type="predicted"/>